<organism evidence="1 2">
    <name type="scientific">Candidatus Gottesmanbacteria bacterium RIFCSPLOWO2_01_FULL_49_10</name>
    <dbReference type="NCBI Taxonomy" id="1798396"/>
    <lineage>
        <taxon>Bacteria</taxon>
        <taxon>Candidatus Gottesmaniibacteriota</taxon>
    </lineage>
</organism>
<reference evidence="1 2" key="1">
    <citation type="journal article" date="2016" name="Nat. Commun.">
        <title>Thousands of microbial genomes shed light on interconnected biogeochemical processes in an aquifer system.</title>
        <authorList>
            <person name="Anantharaman K."/>
            <person name="Brown C.T."/>
            <person name="Hug L.A."/>
            <person name="Sharon I."/>
            <person name="Castelle C.J."/>
            <person name="Probst A.J."/>
            <person name="Thomas B.C."/>
            <person name="Singh A."/>
            <person name="Wilkins M.J."/>
            <person name="Karaoz U."/>
            <person name="Brodie E.L."/>
            <person name="Williams K.H."/>
            <person name="Hubbard S.S."/>
            <person name="Banfield J.F."/>
        </authorList>
    </citation>
    <scope>NUCLEOTIDE SEQUENCE [LARGE SCALE GENOMIC DNA]</scope>
</reference>
<dbReference type="Proteomes" id="UP000176409">
    <property type="component" value="Unassembled WGS sequence"/>
</dbReference>
<dbReference type="AlphaFoldDB" id="A0A1F6B1G9"/>
<evidence type="ECO:0008006" key="3">
    <source>
        <dbReference type="Google" id="ProtNLM"/>
    </source>
</evidence>
<dbReference type="EMBL" id="MFJZ01000014">
    <property type="protein sequence ID" value="OGG30572.1"/>
    <property type="molecule type" value="Genomic_DNA"/>
</dbReference>
<evidence type="ECO:0000313" key="1">
    <source>
        <dbReference type="EMBL" id="OGG30572.1"/>
    </source>
</evidence>
<sequence length="330" mass="39196">MKISVRDAWLSALCYADIFDFPLTKEEVVYWAPRRILGRLRRADFSGLCQTQTIGETTYWALRGRTRLIARRRRREICFREKWQQATTAARLLRWIPSIVCVGVTGGVAWKNADQADDIDFLVIASKGTLWVTRFFSTLILDACGFRRRPGDTDVQDRICLNMFMSERTLSVPFHERDLFTAHEVLQMQLLWDRHNTFSRFIHANRWVKKYLPHAWGKKTQNSMRQLADKTLRQGRISLWPKSYHARRKTFFASRLLDLVLRFESCVLRWFERPAKIGQLWYMEKRRSTEVISDTVIRFHPVDARVWIKLKLASRLRKYNIPLDKIFYAS</sequence>
<accession>A0A1F6B1G9</accession>
<name>A0A1F6B1G9_9BACT</name>
<proteinExistence type="predicted"/>
<gene>
    <name evidence="1" type="ORF">A2973_05705</name>
</gene>
<evidence type="ECO:0000313" key="2">
    <source>
        <dbReference type="Proteomes" id="UP000176409"/>
    </source>
</evidence>
<comment type="caution">
    <text evidence="1">The sequence shown here is derived from an EMBL/GenBank/DDBJ whole genome shotgun (WGS) entry which is preliminary data.</text>
</comment>
<dbReference type="STRING" id="1798396.A2973_05705"/>
<protein>
    <recommendedName>
        <fullName evidence="3">Polymerase nucleotidyl transferase domain-containing protein</fullName>
    </recommendedName>
</protein>